<sequence>MPAVVNVMKDEATLVTLVKPQFEARRSQVGGGGIVRDPLVHQEVLERIIKGVENFGFCSKGWIESPLKGAEGNTEFLVCFHRTAEKTAH</sequence>
<dbReference type="InterPro" id="IPR047048">
    <property type="entry name" value="TlyA"/>
</dbReference>
<dbReference type="AlphaFoldDB" id="A0A834ZAL8"/>
<dbReference type="InterPro" id="IPR029063">
    <property type="entry name" value="SAM-dependent_MTases_sf"/>
</dbReference>
<dbReference type="EMBL" id="JABCRI010000008">
    <property type="protein sequence ID" value="KAF8402435.1"/>
    <property type="molecule type" value="Genomic_DNA"/>
</dbReference>
<evidence type="ECO:0000259" key="2">
    <source>
        <dbReference type="Pfam" id="PF01728"/>
    </source>
</evidence>
<keyword evidence="4" id="KW-1185">Reference proteome</keyword>
<dbReference type="OrthoDB" id="449109at2759"/>
<dbReference type="InterPro" id="IPR002877">
    <property type="entry name" value="RNA_MeTrfase_FtsJ_dom"/>
</dbReference>
<dbReference type="Proteomes" id="UP000655225">
    <property type="component" value="Unassembled WGS sequence"/>
</dbReference>
<organism evidence="3 4">
    <name type="scientific">Tetracentron sinense</name>
    <name type="common">Spur-leaf</name>
    <dbReference type="NCBI Taxonomy" id="13715"/>
    <lineage>
        <taxon>Eukaryota</taxon>
        <taxon>Viridiplantae</taxon>
        <taxon>Streptophyta</taxon>
        <taxon>Embryophyta</taxon>
        <taxon>Tracheophyta</taxon>
        <taxon>Spermatophyta</taxon>
        <taxon>Magnoliopsida</taxon>
        <taxon>Trochodendrales</taxon>
        <taxon>Trochodendraceae</taxon>
        <taxon>Tetracentron</taxon>
    </lineage>
</organism>
<keyword evidence="1" id="KW-0694">RNA-binding</keyword>
<dbReference type="GO" id="GO:0008168">
    <property type="term" value="F:methyltransferase activity"/>
    <property type="evidence" value="ECO:0007669"/>
    <property type="project" value="InterPro"/>
</dbReference>
<dbReference type="OMA" id="CFHRTAE"/>
<feature type="domain" description="Ribosomal RNA methyltransferase FtsJ" evidence="2">
    <location>
        <begin position="9"/>
        <end position="81"/>
    </location>
</feature>
<evidence type="ECO:0000256" key="1">
    <source>
        <dbReference type="ARBA" id="ARBA00022884"/>
    </source>
</evidence>
<evidence type="ECO:0000313" key="3">
    <source>
        <dbReference type="EMBL" id="KAF8402435.1"/>
    </source>
</evidence>
<dbReference type="PANTHER" id="PTHR32319">
    <property type="entry name" value="BACTERIAL HEMOLYSIN-LIKE PROTEIN"/>
    <property type="match status" value="1"/>
</dbReference>
<protein>
    <recommendedName>
        <fullName evidence="2">Ribosomal RNA methyltransferase FtsJ domain-containing protein</fullName>
    </recommendedName>
</protein>
<reference evidence="3 4" key="1">
    <citation type="submission" date="2020-04" db="EMBL/GenBank/DDBJ databases">
        <title>Plant Genome Project.</title>
        <authorList>
            <person name="Zhang R.-G."/>
        </authorList>
    </citation>
    <scope>NUCLEOTIDE SEQUENCE [LARGE SCALE GENOMIC DNA]</scope>
    <source>
        <strain evidence="3">YNK0</strain>
        <tissue evidence="3">Leaf</tissue>
    </source>
</reference>
<dbReference type="PANTHER" id="PTHR32319:SF0">
    <property type="entry name" value="BACTERIAL HEMOLYSIN-LIKE PROTEIN"/>
    <property type="match status" value="1"/>
</dbReference>
<dbReference type="GO" id="GO:0003723">
    <property type="term" value="F:RNA binding"/>
    <property type="evidence" value="ECO:0007669"/>
    <property type="project" value="UniProtKB-KW"/>
</dbReference>
<gene>
    <name evidence="3" type="ORF">HHK36_013391</name>
</gene>
<evidence type="ECO:0000313" key="4">
    <source>
        <dbReference type="Proteomes" id="UP000655225"/>
    </source>
</evidence>
<accession>A0A834ZAL8</accession>
<proteinExistence type="predicted"/>
<name>A0A834ZAL8_TETSI</name>
<comment type="caution">
    <text evidence="3">The sequence shown here is derived from an EMBL/GenBank/DDBJ whole genome shotgun (WGS) entry which is preliminary data.</text>
</comment>
<dbReference type="GO" id="GO:0032259">
    <property type="term" value="P:methylation"/>
    <property type="evidence" value="ECO:0007669"/>
    <property type="project" value="InterPro"/>
</dbReference>
<dbReference type="Pfam" id="PF01728">
    <property type="entry name" value="FtsJ"/>
    <property type="match status" value="1"/>
</dbReference>
<dbReference type="Gene3D" id="3.40.50.150">
    <property type="entry name" value="Vaccinia Virus protein VP39"/>
    <property type="match status" value="1"/>
</dbReference>